<feature type="region of interest" description="Disordered" evidence="5">
    <location>
        <begin position="217"/>
        <end position="282"/>
    </location>
</feature>
<dbReference type="PROSITE" id="PS51294">
    <property type="entry name" value="HTH_MYB"/>
    <property type="match status" value="1"/>
</dbReference>
<accession>A0AAP0LIR6</accession>
<reference evidence="7 8" key="1">
    <citation type="submission" date="2024-05" db="EMBL/GenBank/DDBJ databases">
        <title>Haplotype-resolved chromosome-level genome assembly of Huyou (Citrus changshanensis).</title>
        <authorList>
            <person name="Miao C."/>
            <person name="Chen W."/>
            <person name="Wu Y."/>
            <person name="Wang L."/>
            <person name="Zhao S."/>
            <person name="Grierson D."/>
            <person name="Xu C."/>
            <person name="Chen K."/>
        </authorList>
    </citation>
    <scope>NUCLEOTIDE SEQUENCE [LARGE SCALE GENOMIC DNA]</scope>
    <source>
        <strain evidence="7">01-14</strain>
        <tissue evidence="7">Leaf</tissue>
    </source>
</reference>
<keyword evidence="8" id="KW-1185">Reference proteome</keyword>
<keyword evidence="3" id="KW-0804">Transcription</keyword>
<name>A0AAP0LIR6_9ROSI</name>
<proteinExistence type="predicted"/>
<dbReference type="GO" id="GO:0005634">
    <property type="term" value="C:nucleus"/>
    <property type="evidence" value="ECO:0007669"/>
    <property type="project" value="UniProtKB-SubCell"/>
</dbReference>
<feature type="compositionally biased region" description="Polar residues" evidence="5">
    <location>
        <begin position="217"/>
        <end position="231"/>
    </location>
</feature>
<dbReference type="InterPro" id="IPR009057">
    <property type="entry name" value="Homeodomain-like_sf"/>
</dbReference>
<evidence type="ECO:0000256" key="1">
    <source>
        <dbReference type="ARBA" id="ARBA00004123"/>
    </source>
</evidence>
<evidence type="ECO:0000313" key="7">
    <source>
        <dbReference type="EMBL" id="KAK9176092.1"/>
    </source>
</evidence>
<dbReference type="Gene3D" id="1.10.10.60">
    <property type="entry name" value="Homeodomain-like"/>
    <property type="match status" value="1"/>
</dbReference>
<dbReference type="NCBIfam" id="TIGR01557">
    <property type="entry name" value="myb_SHAQKYF"/>
    <property type="match status" value="1"/>
</dbReference>
<feature type="region of interest" description="Disordered" evidence="5">
    <location>
        <begin position="76"/>
        <end position="151"/>
    </location>
</feature>
<feature type="domain" description="HTH myb-type" evidence="6">
    <location>
        <begin position="161"/>
        <end position="212"/>
    </location>
</feature>
<sequence>MGEEVRMTEYEVNDKGDYNGDDERIPEWEMGLPNGTDLTPLSQSLIPPELASAFSILPIPCRTHLDVNRASQTTISSIRGSHAHSLSSTDNNNSNNLKTLTENRDPMVTETEEQDQNGSFVDSRSKSRRPDCTEEADSALRTDNSNEDPSARTLKRPRLVWTPQLHKRFVDVVAHLGIKNAVPKTIMQLMNVEGLTRENVASHLQKYRLYLKRMQGLSNDDPSSSDHQLFASTPVPPQCLPYESTNGGPHVGHLCNSNNNNNNGSINNNNNNNDGNSNNGSGNSGHVGMAAYGAPAGMMTAPMYGMINHQGFHHGHGFDPSMYNMNMNMGMGLKLSFHSKTLTHGHQVFNRIVPEQKFLFSFFSISQCFDANIWHAYPTPCEAIRKEKPDVCSDLTFFFGDVLEYLDNKAFFISMAANCQNWLMNESAVPDDF</sequence>
<evidence type="ECO:0000313" key="8">
    <source>
        <dbReference type="Proteomes" id="UP001428341"/>
    </source>
</evidence>
<evidence type="ECO:0000256" key="4">
    <source>
        <dbReference type="ARBA" id="ARBA00023242"/>
    </source>
</evidence>
<evidence type="ECO:0000256" key="3">
    <source>
        <dbReference type="ARBA" id="ARBA00023163"/>
    </source>
</evidence>
<gene>
    <name evidence="7" type="ORF">WN944_028105</name>
</gene>
<dbReference type="GO" id="GO:0003677">
    <property type="term" value="F:DNA binding"/>
    <property type="evidence" value="ECO:0007669"/>
    <property type="project" value="InterPro"/>
</dbReference>
<comment type="caution">
    <text evidence="7">The sequence shown here is derived from an EMBL/GenBank/DDBJ whole genome shotgun (WGS) entry which is preliminary data.</text>
</comment>
<evidence type="ECO:0000256" key="5">
    <source>
        <dbReference type="SAM" id="MobiDB-lite"/>
    </source>
</evidence>
<feature type="compositionally biased region" description="Basic and acidic residues" evidence="5">
    <location>
        <begin position="123"/>
        <end position="132"/>
    </location>
</feature>
<keyword evidence="4" id="KW-0539">Nucleus</keyword>
<dbReference type="FunFam" id="1.10.10.60:FF:000007">
    <property type="entry name" value="Two-component response regulator"/>
    <property type="match status" value="1"/>
</dbReference>
<organism evidence="7 8">
    <name type="scientific">Citrus x changshan-huyou</name>
    <dbReference type="NCBI Taxonomy" id="2935761"/>
    <lineage>
        <taxon>Eukaryota</taxon>
        <taxon>Viridiplantae</taxon>
        <taxon>Streptophyta</taxon>
        <taxon>Embryophyta</taxon>
        <taxon>Tracheophyta</taxon>
        <taxon>Spermatophyta</taxon>
        <taxon>Magnoliopsida</taxon>
        <taxon>eudicotyledons</taxon>
        <taxon>Gunneridae</taxon>
        <taxon>Pentapetalae</taxon>
        <taxon>rosids</taxon>
        <taxon>malvids</taxon>
        <taxon>Sapindales</taxon>
        <taxon>Rutaceae</taxon>
        <taxon>Aurantioideae</taxon>
        <taxon>Citrus</taxon>
    </lineage>
</organism>
<dbReference type="InterPro" id="IPR006447">
    <property type="entry name" value="Myb_dom_plants"/>
</dbReference>
<keyword evidence="2" id="KW-0805">Transcription regulation</keyword>
<dbReference type="PANTHER" id="PTHR31442">
    <property type="entry name" value="HOMEODOMAIN-LIKE SUPERFAMILY PROTEIN-RELATED"/>
    <property type="match status" value="1"/>
</dbReference>
<protein>
    <recommendedName>
        <fullName evidence="6">HTH myb-type domain-containing protein</fullName>
    </recommendedName>
</protein>
<dbReference type="InterPro" id="IPR001005">
    <property type="entry name" value="SANT/Myb"/>
</dbReference>
<dbReference type="PANTHER" id="PTHR31442:SF21">
    <property type="entry name" value="TRANSCRIPTION FACTOR BOA-RELATED"/>
    <property type="match status" value="1"/>
</dbReference>
<dbReference type="InterPro" id="IPR017930">
    <property type="entry name" value="Myb_dom"/>
</dbReference>
<dbReference type="GO" id="GO:0003700">
    <property type="term" value="F:DNA-binding transcription factor activity"/>
    <property type="evidence" value="ECO:0007669"/>
    <property type="project" value="InterPro"/>
</dbReference>
<dbReference type="EMBL" id="JBCGBO010000025">
    <property type="protein sequence ID" value="KAK9176092.1"/>
    <property type="molecule type" value="Genomic_DNA"/>
</dbReference>
<dbReference type="Pfam" id="PF00249">
    <property type="entry name" value="Myb_DNA-binding"/>
    <property type="match status" value="1"/>
</dbReference>
<dbReference type="AlphaFoldDB" id="A0AAP0LIR6"/>
<evidence type="ECO:0000256" key="2">
    <source>
        <dbReference type="ARBA" id="ARBA00023015"/>
    </source>
</evidence>
<comment type="subcellular location">
    <subcellularLocation>
        <location evidence="1">Nucleus</location>
    </subcellularLocation>
</comment>
<feature type="compositionally biased region" description="Low complexity" evidence="5">
    <location>
        <begin position="85"/>
        <end position="100"/>
    </location>
</feature>
<dbReference type="InterPro" id="IPR044841">
    <property type="entry name" value="LUX/BOA-like"/>
</dbReference>
<feature type="compositionally biased region" description="Low complexity" evidence="5">
    <location>
        <begin position="256"/>
        <end position="281"/>
    </location>
</feature>
<evidence type="ECO:0000259" key="6">
    <source>
        <dbReference type="PROSITE" id="PS51294"/>
    </source>
</evidence>
<dbReference type="SUPFAM" id="SSF46689">
    <property type="entry name" value="Homeodomain-like"/>
    <property type="match status" value="1"/>
</dbReference>
<dbReference type="Proteomes" id="UP001428341">
    <property type="component" value="Unassembled WGS sequence"/>
</dbReference>